<organism evidence="1 2">
    <name type="scientific">Anaeromicropila herbilytica</name>
    <dbReference type="NCBI Taxonomy" id="2785025"/>
    <lineage>
        <taxon>Bacteria</taxon>
        <taxon>Bacillati</taxon>
        <taxon>Bacillota</taxon>
        <taxon>Clostridia</taxon>
        <taxon>Lachnospirales</taxon>
        <taxon>Lachnospiraceae</taxon>
        <taxon>Anaeromicropila</taxon>
    </lineage>
</organism>
<gene>
    <name evidence="1" type="ORF">bsdtb5_20380</name>
</gene>
<evidence type="ECO:0000313" key="1">
    <source>
        <dbReference type="EMBL" id="BCN30743.1"/>
    </source>
</evidence>
<name>A0A7R7IE58_9FIRM</name>
<reference evidence="1 2" key="1">
    <citation type="submission" date="2020-11" db="EMBL/GenBank/DDBJ databases">
        <title>Draft genome sequencing of a Lachnospiraceae strain isolated from anoxic soil subjected to BSD treatment.</title>
        <authorList>
            <person name="Uek A."/>
            <person name="Tonouchi A."/>
        </authorList>
    </citation>
    <scope>NUCLEOTIDE SEQUENCE [LARGE SCALE GENOMIC DNA]</scope>
    <source>
        <strain evidence="1 2">TB5</strain>
    </source>
</reference>
<keyword evidence="2" id="KW-1185">Reference proteome</keyword>
<sequence>MKYLNALNVFPDELLVEIRKYISEGFLYIPGTDTRKEWGEHFWSKI</sequence>
<evidence type="ECO:0000313" key="2">
    <source>
        <dbReference type="Proteomes" id="UP000595897"/>
    </source>
</evidence>
<accession>A0A7R7IE58</accession>
<dbReference type="EMBL" id="AP024169">
    <property type="protein sequence ID" value="BCN30743.1"/>
    <property type="molecule type" value="Genomic_DNA"/>
</dbReference>
<dbReference type="KEGG" id="ahb:bsdtb5_20380"/>
<proteinExistence type="predicted"/>
<dbReference type="AlphaFoldDB" id="A0A7R7IE58"/>
<protein>
    <submittedName>
        <fullName evidence="1">Uncharacterized protein</fullName>
    </submittedName>
</protein>
<dbReference type="Proteomes" id="UP000595897">
    <property type="component" value="Chromosome"/>
</dbReference>